<dbReference type="AlphaFoldDB" id="M1DLY4"/>
<dbReference type="Gramene" id="PGSC0003DMT400091132">
    <property type="protein sequence ID" value="PGSC0003DMT400091132"/>
    <property type="gene ID" value="PGSC0003DMG400040703"/>
</dbReference>
<protein>
    <recommendedName>
        <fullName evidence="3">Polyprotein protein</fullName>
    </recommendedName>
</protein>
<dbReference type="HOGENOM" id="CLU_1761975_0_0_1"/>
<accession>M1DLY4</accession>
<evidence type="ECO:0008006" key="3">
    <source>
        <dbReference type="Google" id="ProtNLM"/>
    </source>
</evidence>
<sequence>MVVDAPQSILEVEPSGIRISSTCTAPTPAIASRPPLIQALIYKMGNLAYSADVRAARVEAVVPNIIERVIATVTKDIVVADDGDASDTLGTDKEELAALEDALYKDLEDLEGEIVRMFTETWLRDTSMIGSNGTQPTKVVDVQPTSVR</sequence>
<dbReference type="EnsemblPlants" id="PGSC0003DMT400091132">
    <property type="protein sequence ID" value="PGSC0003DMT400091132"/>
    <property type="gene ID" value="PGSC0003DMG400040703"/>
</dbReference>
<evidence type="ECO:0000313" key="2">
    <source>
        <dbReference type="Proteomes" id="UP000011115"/>
    </source>
</evidence>
<organism evidence="1 2">
    <name type="scientific">Solanum tuberosum</name>
    <name type="common">Potato</name>
    <dbReference type="NCBI Taxonomy" id="4113"/>
    <lineage>
        <taxon>Eukaryota</taxon>
        <taxon>Viridiplantae</taxon>
        <taxon>Streptophyta</taxon>
        <taxon>Embryophyta</taxon>
        <taxon>Tracheophyta</taxon>
        <taxon>Spermatophyta</taxon>
        <taxon>Magnoliopsida</taxon>
        <taxon>eudicotyledons</taxon>
        <taxon>Gunneridae</taxon>
        <taxon>Pentapetalae</taxon>
        <taxon>asterids</taxon>
        <taxon>lamiids</taxon>
        <taxon>Solanales</taxon>
        <taxon>Solanaceae</taxon>
        <taxon>Solanoideae</taxon>
        <taxon>Solaneae</taxon>
        <taxon>Solanum</taxon>
    </lineage>
</organism>
<dbReference type="PaxDb" id="4113-PGSC0003DMT400091132"/>
<evidence type="ECO:0000313" key="1">
    <source>
        <dbReference type="EnsemblPlants" id="PGSC0003DMT400091132"/>
    </source>
</evidence>
<keyword evidence="2" id="KW-1185">Reference proteome</keyword>
<proteinExistence type="predicted"/>
<reference evidence="2" key="1">
    <citation type="journal article" date="2011" name="Nature">
        <title>Genome sequence and analysis of the tuber crop potato.</title>
        <authorList>
            <consortium name="The Potato Genome Sequencing Consortium"/>
        </authorList>
    </citation>
    <scope>NUCLEOTIDE SEQUENCE [LARGE SCALE GENOMIC DNA]</scope>
    <source>
        <strain evidence="2">cv. DM1-3 516 R44</strain>
    </source>
</reference>
<reference evidence="1" key="2">
    <citation type="submission" date="2015-06" db="UniProtKB">
        <authorList>
            <consortium name="EnsemblPlants"/>
        </authorList>
    </citation>
    <scope>IDENTIFICATION</scope>
    <source>
        <strain evidence="1">DM1-3 516 R44</strain>
    </source>
</reference>
<name>M1DLY4_SOLTU</name>
<dbReference type="InParanoid" id="M1DLY4"/>
<dbReference type="Proteomes" id="UP000011115">
    <property type="component" value="Unassembled WGS sequence"/>
</dbReference>